<dbReference type="RefSeq" id="XP_043004447.1">
    <property type="nucleotide sequence ID" value="XM_043157081.1"/>
</dbReference>
<protein>
    <submittedName>
        <fullName evidence="2">Uncharacterized protein</fullName>
    </submittedName>
</protein>
<dbReference type="AlphaFoldDB" id="A0A9P7UPH3"/>
<feature type="compositionally biased region" description="Basic and acidic residues" evidence="1">
    <location>
        <begin position="7"/>
        <end position="19"/>
    </location>
</feature>
<dbReference type="EMBL" id="CM032188">
    <property type="protein sequence ID" value="KAG7087976.1"/>
    <property type="molecule type" value="Genomic_DNA"/>
</dbReference>
<reference evidence="2" key="1">
    <citation type="journal article" date="2021" name="Genome Biol. Evol.">
        <title>The assembled and annotated genome of the fairy-ring fungus Marasmius oreades.</title>
        <authorList>
            <person name="Hiltunen M."/>
            <person name="Ament-Velasquez S.L."/>
            <person name="Johannesson H."/>
        </authorList>
    </citation>
    <scope>NUCLEOTIDE SEQUENCE</scope>
    <source>
        <strain evidence="2">03SP1</strain>
    </source>
</reference>
<evidence type="ECO:0000313" key="2">
    <source>
        <dbReference type="EMBL" id="KAG7087976.1"/>
    </source>
</evidence>
<sequence>MKNYFIESEHSQGRKENVSRARKMAQNYLQMPERGLEHGSTALSSLGCILHLPNQITPKGNKEREEGYILSQRWTRRSSLWNLITDSCL</sequence>
<proteinExistence type="predicted"/>
<dbReference type="Proteomes" id="UP001049176">
    <property type="component" value="Chromosome 8"/>
</dbReference>
<gene>
    <name evidence="2" type="ORF">E1B28_012016</name>
</gene>
<accession>A0A9P7UPH3</accession>
<comment type="caution">
    <text evidence="2">The sequence shown here is derived from an EMBL/GenBank/DDBJ whole genome shotgun (WGS) entry which is preliminary data.</text>
</comment>
<evidence type="ECO:0000313" key="3">
    <source>
        <dbReference type="Proteomes" id="UP001049176"/>
    </source>
</evidence>
<evidence type="ECO:0000256" key="1">
    <source>
        <dbReference type="SAM" id="MobiDB-lite"/>
    </source>
</evidence>
<name>A0A9P7UPH3_9AGAR</name>
<feature type="region of interest" description="Disordered" evidence="1">
    <location>
        <begin position="1"/>
        <end position="21"/>
    </location>
</feature>
<keyword evidence="3" id="KW-1185">Reference proteome</keyword>
<organism evidence="2 3">
    <name type="scientific">Marasmius oreades</name>
    <name type="common">fairy-ring Marasmius</name>
    <dbReference type="NCBI Taxonomy" id="181124"/>
    <lineage>
        <taxon>Eukaryota</taxon>
        <taxon>Fungi</taxon>
        <taxon>Dikarya</taxon>
        <taxon>Basidiomycota</taxon>
        <taxon>Agaricomycotina</taxon>
        <taxon>Agaricomycetes</taxon>
        <taxon>Agaricomycetidae</taxon>
        <taxon>Agaricales</taxon>
        <taxon>Marasmiineae</taxon>
        <taxon>Marasmiaceae</taxon>
        <taxon>Marasmius</taxon>
    </lineage>
</organism>
<dbReference type="KEGG" id="more:E1B28_012016"/>
<dbReference type="GeneID" id="66081091"/>